<comment type="subcellular location">
    <subcellularLocation>
        <location evidence="1 9">Mitochondrion inner membrane</location>
        <topology evidence="1 9">Multi-pass membrane protein</topology>
    </subcellularLocation>
</comment>
<keyword evidence="3 9" id="KW-0813">Transport</keyword>
<feature type="transmembrane region" description="Helical" evidence="9">
    <location>
        <begin position="65"/>
        <end position="86"/>
    </location>
</feature>
<keyword evidence="6 9" id="KW-1133">Transmembrane helix</keyword>
<evidence type="ECO:0000256" key="3">
    <source>
        <dbReference type="ARBA" id="ARBA00022448"/>
    </source>
</evidence>
<keyword evidence="7 9" id="KW-0496">Mitochondrion</keyword>
<dbReference type="PANTHER" id="PTHR14154">
    <property type="entry name" value="UPF0041 BRAIN PROTEIN 44-RELATED"/>
    <property type="match status" value="1"/>
</dbReference>
<keyword evidence="4 9" id="KW-0812">Transmembrane</keyword>
<comment type="similarity">
    <text evidence="2 9">Belongs to the mitochondrial pyruvate carrier (MPC) (TC 2.A.105) family.</text>
</comment>
<feature type="transmembrane region" description="Helical" evidence="9">
    <location>
        <begin position="32"/>
        <end position="53"/>
    </location>
</feature>
<dbReference type="AlphaFoldDB" id="A0A511K7T6"/>
<dbReference type="GO" id="GO:0005743">
    <property type="term" value="C:mitochondrial inner membrane"/>
    <property type="evidence" value="ECO:0007669"/>
    <property type="project" value="UniProtKB-SubCell"/>
</dbReference>
<evidence type="ECO:0000256" key="4">
    <source>
        <dbReference type="ARBA" id="ARBA00022692"/>
    </source>
</evidence>
<evidence type="ECO:0000256" key="5">
    <source>
        <dbReference type="ARBA" id="ARBA00022792"/>
    </source>
</evidence>
<evidence type="ECO:0000313" key="10">
    <source>
        <dbReference type="EMBL" id="GEM06367.1"/>
    </source>
</evidence>
<dbReference type="Pfam" id="PF03650">
    <property type="entry name" value="MPC"/>
    <property type="match status" value="1"/>
</dbReference>
<gene>
    <name evidence="10" type="ORF">Rt10032_c01g0384</name>
</gene>
<dbReference type="Proteomes" id="UP000321518">
    <property type="component" value="Unassembled WGS sequence"/>
</dbReference>
<protein>
    <recommendedName>
        <fullName evidence="9">Mitochondrial pyruvate carrier</fullName>
    </recommendedName>
</protein>
<evidence type="ECO:0000256" key="7">
    <source>
        <dbReference type="ARBA" id="ARBA00023128"/>
    </source>
</evidence>
<keyword evidence="5 9" id="KW-0999">Mitochondrion inner membrane</keyword>
<evidence type="ECO:0000256" key="1">
    <source>
        <dbReference type="ARBA" id="ARBA00004448"/>
    </source>
</evidence>
<name>A0A511K7T6_RHOTO</name>
<comment type="function">
    <text evidence="9">Mediates the uptake of pyruvate into mitochondria.</text>
</comment>
<dbReference type="GO" id="GO:0006850">
    <property type="term" value="P:pyruvate import into mitochondria"/>
    <property type="evidence" value="ECO:0007669"/>
    <property type="project" value="InterPro"/>
</dbReference>
<comment type="caution">
    <text evidence="10">The sequence shown here is derived from an EMBL/GenBank/DDBJ whole genome shotgun (WGS) entry which is preliminary data.</text>
</comment>
<accession>A0A511K7T6</accession>
<keyword evidence="8 9" id="KW-0472">Membrane</keyword>
<evidence type="ECO:0000256" key="9">
    <source>
        <dbReference type="RuleBase" id="RU363100"/>
    </source>
</evidence>
<evidence type="ECO:0000256" key="8">
    <source>
        <dbReference type="ARBA" id="ARBA00023136"/>
    </source>
</evidence>
<dbReference type="OrthoDB" id="1697690at2759"/>
<organism evidence="10 11">
    <name type="scientific">Rhodotorula toruloides</name>
    <name type="common">Yeast</name>
    <name type="synonym">Rhodosporidium toruloides</name>
    <dbReference type="NCBI Taxonomy" id="5286"/>
    <lineage>
        <taxon>Eukaryota</taxon>
        <taxon>Fungi</taxon>
        <taxon>Dikarya</taxon>
        <taxon>Basidiomycota</taxon>
        <taxon>Pucciniomycotina</taxon>
        <taxon>Microbotryomycetes</taxon>
        <taxon>Sporidiobolales</taxon>
        <taxon>Sporidiobolaceae</taxon>
        <taxon>Rhodotorula</taxon>
    </lineage>
</organism>
<dbReference type="InterPro" id="IPR005336">
    <property type="entry name" value="MPC"/>
</dbReference>
<dbReference type="EMBL" id="BJWK01000001">
    <property type="protein sequence ID" value="GEM06367.1"/>
    <property type="molecule type" value="Genomic_DNA"/>
</dbReference>
<reference evidence="10 11" key="1">
    <citation type="submission" date="2019-07" db="EMBL/GenBank/DDBJ databases">
        <title>Rhodotorula toruloides NBRC10032 genome sequencing.</title>
        <authorList>
            <person name="Shida Y."/>
            <person name="Takaku H."/>
            <person name="Ogasawara W."/>
            <person name="Mori K."/>
        </authorList>
    </citation>
    <scope>NUCLEOTIDE SEQUENCE [LARGE SCALE GENOMIC DNA]</scope>
    <source>
        <strain evidence="10 11">NBRC10032</strain>
    </source>
</reference>
<sequence>MPPPQRTTRLARVGDVASTFFKWARSPEARSYFLSTHFWGPLANWGLPLAAIADLSSKDPKFISGPMTLALASYSLVFMRFGSLWFRSFVMPRLTPSFRLRQQQPGVSNHGMRVHSSPPCIPETLTLPRAMQYLLFACHATNATAQSLQGFRFIKYNYMDTDKGAEAVKEVATALK</sequence>
<evidence type="ECO:0000256" key="2">
    <source>
        <dbReference type="ARBA" id="ARBA00006416"/>
    </source>
</evidence>
<evidence type="ECO:0000313" key="11">
    <source>
        <dbReference type="Proteomes" id="UP000321518"/>
    </source>
</evidence>
<proteinExistence type="inferred from homology"/>
<evidence type="ECO:0000256" key="6">
    <source>
        <dbReference type="ARBA" id="ARBA00022989"/>
    </source>
</evidence>